<evidence type="ECO:0000256" key="2">
    <source>
        <dbReference type="ARBA" id="ARBA00003157"/>
    </source>
</evidence>
<evidence type="ECO:0000256" key="4">
    <source>
        <dbReference type="ARBA" id="ARBA00017172"/>
    </source>
</evidence>
<keyword evidence="16" id="KW-1185">Reference proteome</keyword>
<evidence type="ECO:0000256" key="1">
    <source>
        <dbReference type="ARBA" id="ARBA00001964"/>
    </source>
</evidence>
<feature type="binding site" evidence="10">
    <location>
        <position position="227"/>
    </location>
    <ligand>
        <name>Mg(2+)</name>
        <dbReference type="ChEBI" id="CHEBI:18420"/>
    </ligand>
</feature>
<feature type="binding site" evidence="10">
    <location>
        <position position="259"/>
    </location>
    <ligand>
        <name>Mg(2+)</name>
        <dbReference type="ChEBI" id="CHEBI:18420"/>
    </ligand>
</feature>
<gene>
    <name evidence="15" type="primary">aceE</name>
    <name evidence="15" type="ORF">HYN46_11880</name>
</gene>
<keyword evidence="10" id="KW-0460">Magnesium</keyword>
<comment type="function">
    <text evidence="2 9">Component of the pyruvate dehydrogenase (PDH) complex, that catalyzes the overall conversion of pyruvate to acetyl-CoA and CO(2).</text>
</comment>
<dbReference type="SUPFAM" id="SSF52922">
    <property type="entry name" value="TK C-terminal domain-like"/>
    <property type="match status" value="1"/>
</dbReference>
<evidence type="ECO:0000313" key="15">
    <source>
        <dbReference type="EMBL" id="AXI03478.1"/>
    </source>
</evidence>
<dbReference type="Pfam" id="PF17831">
    <property type="entry name" value="PDH_E1_M"/>
    <property type="match status" value="1"/>
</dbReference>
<dbReference type="AlphaFoldDB" id="A0A345P869"/>
<dbReference type="InterPro" id="IPR029061">
    <property type="entry name" value="THDP-binding"/>
</dbReference>
<dbReference type="OrthoDB" id="9759664at2"/>
<dbReference type="EMBL" id="CP031222">
    <property type="protein sequence ID" value="AXI03478.1"/>
    <property type="molecule type" value="Genomic_DNA"/>
</dbReference>
<dbReference type="Pfam" id="PF22613">
    <property type="entry name" value="Transketolase_C_1"/>
    <property type="match status" value="1"/>
</dbReference>
<proteinExistence type="predicted"/>
<dbReference type="FunFam" id="3.40.50.970:FF:000011">
    <property type="entry name" value="Pyruvate dehydrogenase E1 component"/>
    <property type="match status" value="1"/>
</dbReference>
<evidence type="ECO:0000256" key="11">
    <source>
        <dbReference type="SAM" id="MobiDB-lite"/>
    </source>
</evidence>
<dbReference type="PIRSF" id="PIRSF000156">
    <property type="entry name" value="Pyruvate_dh_E1"/>
    <property type="match status" value="1"/>
</dbReference>
<keyword evidence="10" id="KW-0479">Metal-binding</keyword>
<comment type="catalytic activity">
    <reaction evidence="8 9">
        <text>N(6)-[(R)-lipoyl]-L-lysyl-[protein] + pyruvate + H(+) = N(6)-[(R)-S(8)-acetyldihydrolipoyl]-L-lysyl-[protein] + CO2</text>
        <dbReference type="Rhea" id="RHEA:19189"/>
        <dbReference type="Rhea" id="RHEA-COMP:10474"/>
        <dbReference type="Rhea" id="RHEA-COMP:10478"/>
        <dbReference type="ChEBI" id="CHEBI:15361"/>
        <dbReference type="ChEBI" id="CHEBI:15378"/>
        <dbReference type="ChEBI" id="CHEBI:16526"/>
        <dbReference type="ChEBI" id="CHEBI:83099"/>
        <dbReference type="ChEBI" id="CHEBI:83111"/>
        <dbReference type="EC" id="1.2.4.1"/>
    </reaction>
</comment>
<reference evidence="15 16" key="1">
    <citation type="submission" date="2018-07" db="EMBL/GenBank/DDBJ databases">
        <title>Genome sequencing of Moraxellaceae gen. HYN0046.</title>
        <authorList>
            <person name="Kim M."/>
            <person name="Yi H."/>
        </authorList>
    </citation>
    <scope>NUCLEOTIDE SEQUENCE [LARGE SCALE GENOMIC DNA]</scope>
    <source>
        <strain evidence="15 16">HYN0046</strain>
    </source>
</reference>
<feature type="binding site" evidence="10">
    <location>
        <position position="257"/>
    </location>
    <ligand>
        <name>Mg(2+)</name>
        <dbReference type="ChEBI" id="CHEBI:18420"/>
    </ligand>
</feature>
<evidence type="ECO:0000256" key="10">
    <source>
        <dbReference type="PIRSR" id="PIRSR000156-1"/>
    </source>
</evidence>
<dbReference type="PANTHER" id="PTHR43825">
    <property type="entry name" value="PYRUVATE DEHYDROGENASE E1 COMPONENT"/>
    <property type="match status" value="1"/>
</dbReference>
<protein>
    <recommendedName>
        <fullName evidence="4 9">Pyruvate dehydrogenase E1 component</fullName>
        <ecNumber evidence="3 9">1.2.4.1</ecNumber>
    </recommendedName>
</protein>
<dbReference type="Pfam" id="PF00456">
    <property type="entry name" value="Transketolase_N"/>
    <property type="match status" value="1"/>
</dbReference>
<dbReference type="Proteomes" id="UP000253940">
    <property type="component" value="Chromosome"/>
</dbReference>
<dbReference type="KEGG" id="mbah:HYN46_11880"/>
<evidence type="ECO:0000313" key="16">
    <source>
        <dbReference type="Proteomes" id="UP000253940"/>
    </source>
</evidence>
<comment type="cofactor">
    <cofactor evidence="1 9">
        <name>thiamine diphosphate</name>
        <dbReference type="ChEBI" id="CHEBI:58937"/>
    </cofactor>
</comment>
<dbReference type="Gene3D" id="3.40.50.970">
    <property type="match status" value="2"/>
</dbReference>
<comment type="cofactor">
    <cofactor evidence="10">
        <name>Mg(2+)</name>
        <dbReference type="ChEBI" id="CHEBI:18420"/>
    </cofactor>
</comment>
<dbReference type="InterPro" id="IPR004660">
    <property type="entry name" value="PDH_E1"/>
</dbReference>
<dbReference type="GO" id="GO:0004739">
    <property type="term" value="F:pyruvate dehydrogenase (acetyl-transferring) activity"/>
    <property type="evidence" value="ECO:0007669"/>
    <property type="project" value="UniProtKB-EC"/>
</dbReference>
<feature type="domain" description="Transketolase N-terminal" evidence="12">
    <location>
        <begin position="133"/>
        <end position="292"/>
    </location>
</feature>
<dbReference type="InterPro" id="IPR055152">
    <property type="entry name" value="Transketolase-like_C_2"/>
</dbReference>
<evidence type="ECO:0000259" key="12">
    <source>
        <dbReference type="Pfam" id="PF00456"/>
    </source>
</evidence>
<dbReference type="Gene3D" id="3.40.50.920">
    <property type="match status" value="1"/>
</dbReference>
<feature type="region of interest" description="Disordered" evidence="11">
    <location>
        <begin position="879"/>
        <end position="930"/>
    </location>
</feature>
<name>A0A345P869_9GAMM</name>
<evidence type="ECO:0000256" key="3">
    <source>
        <dbReference type="ARBA" id="ARBA00012281"/>
    </source>
</evidence>
<dbReference type="InterPro" id="IPR009014">
    <property type="entry name" value="Transketo_C/PFOR_II"/>
</dbReference>
<dbReference type="InterPro" id="IPR005474">
    <property type="entry name" value="Transketolase_N"/>
</dbReference>
<evidence type="ECO:0000256" key="7">
    <source>
        <dbReference type="ARBA" id="ARBA00023317"/>
    </source>
</evidence>
<evidence type="ECO:0000256" key="8">
    <source>
        <dbReference type="ARBA" id="ARBA00051231"/>
    </source>
</evidence>
<feature type="domain" description="Pyruvate dehydrogenase E1 component middle" evidence="13">
    <location>
        <begin position="472"/>
        <end position="695"/>
    </location>
</feature>
<keyword evidence="5 9" id="KW-0560">Oxidoreductase</keyword>
<evidence type="ECO:0000256" key="6">
    <source>
        <dbReference type="ARBA" id="ARBA00023052"/>
    </source>
</evidence>
<dbReference type="CDD" id="cd02017">
    <property type="entry name" value="TPP_E1_EcPDC_like"/>
    <property type="match status" value="1"/>
</dbReference>
<dbReference type="PANTHER" id="PTHR43825:SF3">
    <property type="entry name" value="PYRUVATE DEHYDROGENASE E1 COMPONENT"/>
    <property type="match status" value="1"/>
</dbReference>
<evidence type="ECO:0000259" key="14">
    <source>
        <dbReference type="Pfam" id="PF22613"/>
    </source>
</evidence>
<dbReference type="InterPro" id="IPR041621">
    <property type="entry name" value="PDH_E1_M"/>
</dbReference>
<dbReference type="InterPro" id="IPR051157">
    <property type="entry name" value="PDH/Transketolase"/>
</dbReference>
<dbReference type="EC" id="1.2.4.1" evidence="3 9"/>
<keyword evidence="6 9" id="KW-0786">Thiamine pyrophosphate</keyword>
<evidence type="ECO:0000256" key="5">
    <source>
        <dbReference type="ARBA" id="ARBA00023002"/>
    </source>
</evidence>
<dbReference type="InterPro" id="IPR035807">
    <property type="entry name" value="PDC_E1_N"/>
</dbReference>
<evidence type="ECO:0000256" key="9">
    <source>
        <dbReference type="PIRNR" id="PIRNR000156"/>
    </source>
</evidence>
<dbReference type="RefSeq" id="WP_114899586.1">
    <property type="nucleotide sequence ID" value="NZ_CP031222.1"/>
</dbReference>
<organism evidence="15 16">
    <name type="scientific">Aquirhabdus parva</name>
    <dbReference type="NCBI Taxonomy" id="2283318"/>
    <lineage>
        <taxon>Bacteria</taxon>
        <taxon>Pseudomonadati</taxon>
        <taxon>Pseudomonadota</taxon>
        <taxon>Gammaproteobacteria</taxon>
        <taxon>Moraxellales</taxon>
        <taxon>Moraxellaceae</taxon>
        <taxon>Aquirhabdus</taxon>
    </lineage>
</organism>
<keyword evidence="7 9" id="KW-0670">Pyruvate</keyword>
<accession>A0A345P869</accession>
<dbReference type="NCBIfam" id="TIGR00759">
    <property type="entry name" value="aceE"/>
    <property type="match status" value="1"/>
</dbReference>
<dbReference type="GO" id="GO:0046872">
    <property type="term" value="F:metal ion binding"/>
    <property type="evidence" value="ECO:0007669"/>
    <property type="project" value="UniProtKB-KW"/>
</dbReference>
<feature type="domain" description="Transketolase-like C-terminal" evidence="14">
    <location>
        <begin position="708"/>
        <end position="841"/>
    </location>
</feature>
<dbReference type="SUPFAM" id="SSF52518">
    <property type="entry name" value="Thiamin diphosphate-binding fold (THDP-binding)"/>
    <property type="match status" value="2"/>
</dbReference>
<evidence type="ECO:0000259" key="13">
    <source>
        <dbReference type="Pfam" id="PF17831"/>
    </source>
</evidence>
<sequence length="930" mass="103717">MPFYQDPDSLETQEWQEAFDAVIKNVGVDRAAFLLKTLYQQAISAHVPIQRFNTAYINTIPTEEEPSIPGDAHMERRIRALIRWNALAMVLRANKNNDELGGHLATFASSATLYDVGFNHVFRAANDHFGGDMIYYQGHSAPGIYARSFLEGRLTEEQVQNFRREVGGKGLSSYPHPYLMPDYWQFPTVSMGLGPIMSIYQAHVQKYLMNRGLLETQNRKVWAFLGDGEMDEPESLGAIGLAGREKLDNLIWVINCNLQRLDGPVRGNGKIIQELESSFRGAGWRVIKVVWGRRWDALLARDTTGALRQRMEEAVDGEYQAFEAHGGAYAREHFFGKYPELAEMVAQMSDQEIDDLNRGGHDPVKVYAAYDAAMKTVGQPVVILAKTVKGYGLSDAVQSANKSHQIKKMGMPSLQYFRDRFDLPFTDEELEHLPLYRPAENSPEIRYLNARREALGGALPARRSGHIPLTTPELEDFKAVLEGSGNKEQSTTMVMVRIISILLKNKDIGSRVVPIVPDEARTFGLEGMFRQLGIYSAVGQLYTPEDNEQLMNYREDKTGHMLEEGINEAGATSAWIALGTSYSTNALPMIPMYMFYSMFGFQRVGDLIWAAGDCQAQGFLLGATAGRTTLNGEGLQHQDGHSHVLAATVPNVVSYDPCFGYELAVIVQDGLRRMYSEGERVLYYLTLMNENYIHPPMPEGVEEGIRKGLYLFQKEEEATVQLIGSGVILREVIKAAKLLKDEYGIHANVWSATSFNELARDGMAVDYHNRLHPHDPVQVSWVAEQLAPHKGVVLAATDHIRAYSEQIRSFLPDHRPYVTLGTDGYGRSDTRENLRSFFGVDAANIVVAVLKLLADEDEIDVRLVKDAISSFELETTLPPPWLPQPHLENNHDAPAPHVPDQAAPLEGIEADIADGEPVADTPATSQEASS</sequence>